<protein>
    <submittedName>
        <fullName evidence="6">Transcriptional regulatory protein sin3</fullName>
    </submittedName>
</protein>
<dbReference type="SUPFAM" id="SSF47762">
    <property type="entry name" value="PAH2 domain"/>
    <property type="match status" value="1"/>
</dbReference>
<feature type="compositionally biased region" description="Polar residues" evidence="5">
    <location>
        <begin position="270"/>
        <end position="291"/>
    </location>
</feature>
<evidence type="ECO:0000313" key="7">
    <source>
        <dbReference type="Proteomes" id="UP001151518"/>
    </source>
</evidence>
<dbReference type="AlphaFoldDB" id="A0A9W8KX57"/>
<dbReference type="PANTHER" id="PTHR12346">
    <property type="entry name" value="SIN3B-RELATED"/>
    <property type="match status" value="1"/>
</dbReference>
<dbReference type="InterPro" id="IPR036600">
    <property type="entry name" value="PAH_sf"/>
</dbReference>
<dbReference type="EMBL" id="JANBTW010000058">
    <property type="protein sequence ID" value="KAJ2674385.1"/>
    <property type="molecule type" value="Genomic_DNA"/>
</dbReference>
<feature type="compositionally biased region" description="Polar residues" evidence="5">
    <location>
        <begin position="488"/>
        <end position="498"/>
    </location>
</feature>
<organism evidence="6 7">
    <name type="scientific">Coemansia spiralis</name>
    <dbReference type="NCBI Taxonomy" id="417178"/>
    <lineage>
        <taxon>Eukaryota</taxon>
        <taxon>Fungi</taxon>
        <taxon>Fungi incertae sedis</taxon>
        <taxon>Zoopagomycota</taxon>
        <taxon>Kickxellomycotina</taxon>
        <taxon>Kickxellomycetes</taxon>
        <taxon>Kickxellales</taxon>
        <taxon>Kickxellaceae</taxon>
        <taxon>Coemansia</taxon>
    </lineage>
</organism>
<dbReference type="Proteomes" id="UP001151518">
    <property type="component" value="Unassembled WGS sequence"/>
</dbReference>
<dbReference type="GO" id="GO:0000122">
    <property type="term" value="P:negative regulation of transcription by RNA polymerase II"/>
    <property type="evidence" value="ECO:0007669"/>
    <property type="project" value="TreeGrafter"/>
</dbReference>
<feature type="compositionally biased region" description="Polar residues" evidence="5">
    <location>
        <begin position="362"/>
        <end position="387"/>
    </location>
</feature>
<keyword evidence="3 4" id="KW-0539">Nucleus</keyword>
<gene>
    <name evidence="6" type="primary">SIN3</name>
    <name evidence="6" type="ORF">GGI25_004406</name>
</gene>
<evidence type="ECO:0000313" key="6">
    <source>
        <dbReference type="EMBL" id="KAJ2674385.1"/>
    </source>
</evidence>
<dbReference type="PANTHER" id="PTHR12346:SF0">
    <property type="entry name" value="SIN3A, ISOFORM G"/>
    <property type="match status" value="1"/>
</dbReference>
<dbReference type="InterPro" id="IPR003822">
    <property type="entry name" value="PAH"/>
</dbReference>
<feature type="region of interest" description="Disordered" evidence="5">
    <location>
        <begin position="464"/>
        <end position="522"/>
    </location>
</feature>
<dbReference type="OrthoDB" id="10265969at2759"/>
<dbReference type="GO" id="GO:0003714">
    <property type="term" value="F:transcription corepressor activity"/>
    <property type="evidence" value="ECO:0007669"/>
    <property type="project" value="InterPro"/>
</dbReference>
<feature type="compositionally biased region" description="Polar residues" evidence="5">
    <location>
        <begin position="308"/>
        <end position="326"/>
    </location>
</feature>
<feature type="compositionally biased region" description="Low complexity" evidence="5">
    <location>
        <begin position="341"/>
        <end position="361"/>
    </location>
</feature>
<sequence length="522" mass="54124">MENGDSQSLHHKTPSGALTAASSGQQHQQQAPPAQHGVPSAPGGPGSVQHRYATTGSQGQLPPIQSPMSPKQENASAGSRTRAYMSPTAAPSLPNAPHASRSAGSYPASSMSAHSQPPYASSGFPASASGTSVAAGQPAAGSTSLPPISNTYVRSPSFASAQTTTTTMPPIKSPPHHPHQPQSQQQQQQQQQQQHMAHPASSPAHASASAAQNDLSSSAAPYSLSATQTPVPRIHPQSSISSPGTRTGAPPQIQSPHPHHHTGSVPPQKPTQSPRVHRTTSAQGSAMSTLVQPAPRSSGHGAALRAPGSSTHLSNVPPLNSSQSLGTIPRPSLIAGSASGTSNVPANSTNTASNTTAPHSSQPVVSEGNATDSARQQQPSSDSSSARPLNVSDALSYLDMVKSQFNDRPEVYNQFLEIMKEFKSHAIDTPGVIERVSRLFYGSPSLIQGFNTFLPPGYRIECSDDPTEGVRVTTPSGSIIPDMHKRSGSTGQGHSQPHPQSPLASPVQRAHTAHNQPLTSKE</sequence>
<feature type="compositionally biased region" description="Low complexity" evidence="5">
    <location>
        <begin position="20"/>
        <end position="41"/>
    </location>
</feature>
<feature type="non-terminal residue" evidence="6">
    <location>
        <position position="522"/>
    </location>
</feature>
<reference evidence="6" key="1">
    <citation type="submission" date="2022-07" db="EMBL/GenBank/DDBJ databases">
        <title>Phylogenomic reconstructions and comparative analyses of Kickxellomycotina fungi.</title>
        <authorList>
            <person name="Reynolds N.K."/>
            <person name="Stajich J.E."/>
            <person name="Barry K."/>
            <person name="Grigoriev I.V."/>
            <person name="Crous P."/>
            <person name="Smith M.E."/>
        </authorList>
    </citation>
    <scope>NUCLEOTIDE SEQUENCE</scope>
    <source>
        <strain evidence="6">NRRL 3115</strain>
    </source>
</reference>
<dbReference type="Gene3D" id="1.20.1160.11">
    <property type="entry name" value="Paired amphipathic helix"/>
    <property type="match status" value="1"/>
</dbReference>
<evidence type="ECO:0000256" key="4">
    <source>
        <dbReference type="PROSITE-ProRule" id="PRU00810"/>
    </source>
</evidence>
<name>A0A9W8KX57_9FUNG</name>
<dbReference type="FunFam" id="1.20.1160.11:FF:000001">
    <property type="entry name" value="Paired amphipathic helix protein Sin3"/>
    <property type="match status" value="1"/>
</dbReference>
<dbReference type="GO" id="GO:0070822">
    <property type="term" value="C:Sin3-type complex"/>
    <property type="evidence" value="ECO:0007669"/>
    <property type="project" value="TreeGrafter"/>
</dbReference>
<feature type="compositionally biased region" description="Low complexity" evidence="5">
    <location>
        <begin position="180"/>
        <end position="226"/>
    </location>
</feature>
<evidence type="ECO:0000256" key="5">
    <source>
        <dbReference type="SAM" id="MobiDB-lite"/>
    </source>
</evidence>
<evidence type="ECO:0000256" key="3">
    <source>
        <dbReference type="ARBA" id="ARBA00023242"/>
    </source>
</evidence>
<evidence type="ECO:0000256" key="2">
    <source>
        <dbReference type="ARBA" id="ARBA00022491"/>
    </source>
</evidence>
<feature type="compositionally biased region" description="Polar residues" evidence="5">
    <location>
        <begin position="513"/>
        <end position="522"/>
    </location>
</feature>
<proteinExistence type="predicted"/>
<comment type="caution">
    <text evidence="6">The sequence shown here is derived from an EMBL/GenBank/DDBJ whole genome shotgun (WGS) entry which is preliminary data.</text>
</comment>
<dbReference type="PROSITE" id="PS51477">
    <property type="entry name" value="PAH"/>
    <property type="match status" value="1"/>
</dbReference>
<feature type="compositionally biased region" description="Polar residues" evidence="5">
    <location>
        <begin position="128"/>
        <end position="168"/>
    </location>
</feature>
<feature type="compositionally biased region" description="Polar residues" evidence="5">
    <location>
        <begin position="107"/>
        <end position="119"/>
    </location>
</feature>
<feature type="compositionally biased region" description="Polar residues" evidence="5">
    <location>
        <begin position="66"/>
        <end position="79"/>
    </location>
</feature>
<dbReference type="InterPro" id="IPR039774">
    <property type="entry name" value="Sin3-like"/>
</dbReference>
<dbReference type="Pfam" id="PF02671">
    <property type="entry name" value="PAH"/>
    <property type="match status" value="1"/>
</dbReference>
<keyword evidence="2" id="KW-0678">Repressor</keyword>
<evidence type="ECO:0000256" key="1">
    <source>
        <dbReference type="ARBA" id="ARBA00004123"/>
    </source>
</evidence>
<feature type="compositionally biased region" description="Polar residues" evidence="5">
    <location>
        <begin position="236"/>
        <end position="245"/>
    </location>
</feature>
<accession>A0A9W8KX57</accession>
<feature type="region of interest" description="Disordered" evidence="5">
    <location>
        <begin position="1"/>
        <end position="388"/>
    </location>
</feature>
<comment type="subcellular location">
    <subcellularLocation>
        <location evidence="1 4">Nucleus</location>
    </subcellularLocation>
</comment>